<evidence type="ECO:0000313" key="3">
    <source>
        <dbReference type="Proteomes" id="UP000326169"/>
    </source>
</evidence>
<dbReference type="InterPro" id="IPR003325">
    <property type="entry name" value="TerD"/>
</dbReference>
<dbReference type="InterPro" id="IPR051324">
    <property type="entry name" value="Stress/Tellurium_Resist"/>
</dbReference>
<dbReference type="Gene3D" id="2.60.60.30">
    <property type="entry name" value="sav2460 like domains"/>
    <property type="match status" value="1"/>
</dbReference>
<dbReference type="GeneID" id="301684459"/>
<sequence length="199" mass="22152">MGINLKKGQSIVLDKSKYDLSNVMMGLGWDVAESKGFLGNLFGGGADFDLDAYAILLSDSNKIGNYKDDVIYYGHLKSSDGTIYHSGDNLTGEGEGDDECIFMRLNSIADRYSRIILGVSIYQAKTRQQHFGQVENAFVRVVDARGEEMALYNLSADPSYDQKISMLMGELYRDNDKWKFTALGTPLNQDLSGVVKHFM</sequence>
<name>A0A5M3TCJ5_LIMPL</name>
<dbReference type="Pfam" id="PF02342">
    <property type="entry name" value="TerD"/>
    <property type="match status" value="1"/>
</dbReference>
<evidence type="ECO:0000313" key="2">
    <source>
        <dbReference type="EMBL" id="GCE95616.1"/>
    </source>
</evidence>
<organism evidence="2 3">
    <name type="scientific">Limnospira platensis NIES-46</name>
    <dbReference type="NCBI Taxonomy" id="1236695"/>
    <lineage>
        <taxon>Bacteria</taxon>
        <taxon>Bacillati</taxon>
        <taxon>Cyanobacteriota</taxon>
        <taxon>Cyanophyceae</taxon>
        <taxon>Oscillatoriophycideae</taxon>
        <taxon>Oscillatoriales</taxon>
        <taxon>Sirenicapillariaceae</taxon>
        <taxon>Limnospira</taxon>
    </lineage>
</organism>
<dbReference type="PANTHER" id="PTHR32097:SF17">
    <property type="entry name" value="CAMP-BINDING PROTEIN 1-RELATED"/>
    <property type="match status" value="1"/>
</dbReference>
<dbReference type="EMBL" id="BIMW01000143">
    <property type="protein sequence ID" value="GCE95616.1"/>
    <property type="molecule type" value="Genomic_DNA"/>
</dbReference>
<evidence type="ECO:0000259" key="1">
    <source>
        <dbReference type="Pfam" id="PF02342"/>
    </source>
</evidence>
<dbReference type="RefSeq" id="WP_006618876.1">
    <property type="nucleotide sequence ID" value="NZ_BIMW01000143.1"/>
</dbReference>
<dbReference type="PANTHER" id="PTHR32097">
    <property type="entry name" value="CAMP-BINDING PROTEIN 1-RELATED"/>
    <property type="match status" value="1"/>
</dbReference>
<feature type="domain" description="TerD" evidence="1">
    <location>
        <begin position="1"/>
        <end position="198"/>
    </location>
</feature>
<proteinExistence type="predicted"/>
<gene>
    <name evidence="2" type="ORF">NIES46_36820</name>
</gene>
<accession>A0A5M3TCJ5</accession>
<keyword evidence="3" id="KW-1185">Reference proteome</keyword>
<protein>
    <submittedName>
        <fullName evidence="2">Tellurium resistance protein</fullName>
    </submittedName>
</protein>
<reference evidence="2 3" key="1">
    <citation type="journal article" date="2019" name="J Genomics">
        <title>The Draft Genome of a Hydrogen-producing Cyanobacterium, Arthrospira platensis NIES-46.</title>
        <authorList>
            <person name="Suzuki S."/>
            <person name="Yamaguchi H."/>
            <person name="Kawachi M."/>
        </authorList>
    </citation>
    <scope>NUCLEOTIDE SEQUENCE [LARGE SCALE GENOMIC DNA]</scope>
    <source>
        <strain evidence="2 3">NIES-46</strain>
    </source>
</reference>
<comment type="caution">
    <text evidence="2">The sequence shown here is derived from an EMBL/GenBank/DDBJ whole genome shotgun (WGS) entry which is preliminary data.</text>
</comment>
<dbReference type="Proteomes" id="UP000326169">
    <property type="component" value="Unassembled WGS sequence"/>
</dbReference>
<dbReference type="CDD" id="cd06974">
    <property type="entry name" value="TerD_like"/>
    <property type="match status" value="1"/>
</dbReference>